<feature type="compositionally biased region" description="Acidic residues" evidence="16">
    <location>
        <begin position="457"/>
        <end position="476"/>
    </location>
</feature>
<dbReference type="GO" id="GO:0006312">
    <property type="term" value="P:mitotic recombination"/>
    <property type="evidence" value="ECO:0007669"/>
    <property type="project" value="UniProtKB-ARBA"/>
</dbReference>
<feature type="region of interest" description="Disordered" evidence="16">
    <location>
        <begin position="167"/>
        <end position="199"/>
    </location>
</feature>
<dbReference type="InterPro" id="IPR014001">
    <property type="entry name" value="Helicase_ATP-bd"/>
</dbReference>
<comment type="caution">
    <text evidence="20">The sequence shown here is derived from an EMBL/GenBank/DDBJ whole genome shotgun (WGS) entry which is preliminary data.</text>
</comment>
<dbReference type="Gene3D" id="1.10.150.80">
    <property type="entry name" value="HRDC domain"/>
    <property type="match status" value="1"/>
</dbReference>
<dbReference type="InterPro" id="IPR027417">
    <property type="entry name" value="P-loop_NTPase"/>
</dbReference>
<feature type="domain" description="HRDC" evidence="17">
    <location>
        <begin position="1242"/>
        <end position="1325"/>
    </location>
</feature>
<evidence type="ECO:0000259" key="19">
    <source>
        <dbReference type="PROSITE" id="PS51194"/>
    </source>
</evidence>
<dbReference type="EC" id="5.6.2.4" evidence="13"/>
<sequence>MTSASNNLSTQIRWMKENKPQIPDRNFLDIFMKKGEIPLNLPDHDLGINRSDSVENNSSSNSSSHPNLPQNNLESVEKNGTRNKTESGKSGRLPTMHTQPQTQIQNPPLARNSNVIPITPVSKNQEASRPTPPTFPKTKQTPPTFNQSGVTQSSFVASTPYLNSKPVVDLTGDTKPPIHAPSARSATLKSSMNSPDDSKNALLSLQQRYINVCEAKINLLMERFSVTESTALSIDYKKEYIKNKFKPQFEKIKSDKALLRARLPEVDGIALIEGNDKSFNYSDLPDVDSDKISGTSTQEPVNLNNMEDLSLPQETIYDKINFSSQFTDADGFTENPVHIAKTITPTPLHQIRSQPAPSEAIAQPEPVQSLIEQENTNYEERNLQEAREYVNQNRSRPKDNTYKNDDEEEDDFGENLMDGLHTSPLPIDDNGSDLDSFIEYSQGRGQESQSIDGTYREEEDEGDDEYNDIEEDDEDDMSNLHKSNVIEIDDNEVTEINQSSRKIFTQEDEIDDDDEEFENDIENEENEIEEIDYTAERELTNHDVIVISEDEEEPVSNALTKTNKNPLGEKNISSVDVKADVRSDIFNFNIEDLNFGDDDDFSDDDENEDKENLPPIGTQYQFTKDVYQFLNSVFKLESFRPNQLEAINSTLNGNDVFVLMPTGGGKSLCYQLPALVKSGKTKGTTIVISPLISLMQDQVQHLLKKNIKAGMISSKGTSEERKRVFELFRNGFLDLVYLSPEMVSASPQAKKTIDWLFERGMLARIVVDEAHCVSSWGHDFRPDYKGLSYFKQQYPNIPIMALTATANEKVRMDIIHNLGMNDPMLLKQSFNRTNLFYDVKWKTSISYMEWIKDFISNKHRGHTGVIYCHSKQSCEQTSQKLQSWGIRAAFYHAGMDPHDRTIIQQQWQDNTVQVICATIAFGMGIDKPDVRFVIHLYIPRTLEGYYQETGRAGRDGKYSDCIMFYSYKDATALQGMILRDKELDREAKENHMSKLRQVVQYCENTTDCRRKQVLQYFNEQFDPKKCNKKCDCCLNSNKTSMVERDVTEYARDILGLVQSFQNERVTVLYCQDVFKGSNNKKIVSAGHDRNPFHGKGNDLDKTDVERIFFYLLSEGALAEYQIMKGGFASNYVKLGPNSREIMRNGKRIKIEFSTERRNRTTSGNDRNVAGNGNGNGARLRAVNNAPSIPVNLGFTSSFTTAKNLSSFINQDNGSGASSAIHKIQGTAGSAPIVLPQTNVANNEHVEHSYAELSNLRNQKMADFNFRSSNQVFSDLTLRDMAVKLPTNKRDFAKLQGLSPDQSSNFTYFKKLLGSLSRERKNHGNNFVREVPATSSENNTTHTQIESPYFNASQRDMEVLQQLRQSQTPSTSKTAVYQQTYSSQVSSGSRKRYSSSQKHSQRGGKSKYQKTSSGQTTRTSGAKSSTTNVSNANVRAMPM</sequence>
<proteinExistence type="inferred from homology"/>
<dbReference type="NCBIfam" id="TIGR00614">
    <property type="entry name" value="recQ_fam"/>
    <property type="match status" value="1"/>
</dbReference>
<evidence type="ECO:0000259" key="17">
    <source>
        <dbReference type="PROSITE" id="PS50967"/>
    </source>
</evidence>
<reference evidence="20" key="1">
    <citation type="submission" date="2022-03" db="EMBL/GenBank/DDBJ databases">
        <authorList>
            <person name="Legras J.-L."/>
            <person name="Devillers H."/>
            <person name="Grondin C."/>
        </authorList>
    </citation>
    <scope>NUCLEOTIDE SEQUENCE</scope>
    <source>
        <strain evidence="20">CLIB 1423</strain>
    </source>
</reference>
<accession>A0A9P0QSM6</accession>
<dbReference type="FunFam" id="1.10.10.10:FF:000495">
    <property type="entry name" value="RecQ family helicase MusN"/>
    <property type="match status" value="1"/>
</dbReference>
<keyword evidence="5" id="KW-0378">Hydrolase</keyword>
<keyword evidence="9" id="KW-0234">DNA repair</keyword>
<evidence type="ECO:0000256" key="3">
    <source>
        <dbReference type="ARBA" id="ARBA00022741"/>
    </source>
</evidence>
<feature type="compositionally biased region" description="Low complexity" evidence="16">
    <location>
        <begin position="136"/>
        <end position="145"/>
    </location>
</feature>
<dbReference type="PROSITE" id="PS51194">
    <property type="entry name" value="HELICASE_CTER"/>
    <property type="match status" value="1"/>
</dbReference>
<comment type="subcellular location">
    <subcellularLocation>
        <location evidence="1">Nucleus</location>
    </subcellularLocation>
</comment>
<evidence type="ECO:0000256" key="12">
    <source>
        <dbReference type="ARBA" id="ARBA00034617"/>
    </source>
</evidence>
<comment type="catalytic activity">
    <reaction evidence="14">
        <text>ATP + H2O = ADP + phosphate + H(+)</text>
        <dbReference type="Rhea" id="RHEA:13065"/>
        <dbReference type="ChEBI" id="CHEBI:15377"/>
        <dbReference type="ChEBI" id="CHEBI:15378"/>
        <dbReference type="ChEBI" id="CHEBI:30616"/>
        <dbReference type="ChEBI" id="CHEBI:43474"/>
        <dbReference type="ChEBI" id="CHEBI:456216"/>
    </reaction>
</comment>
<keyword evidence="11" id="KW-0539">Nucleus</keyword>
<dbReference type="InterPro" id="IPR001650">
    <property type="entry name" value="Helicase_C-like"/>
</dbReference>
<gene>
    <name evidence="20" type="ORF">CLIB1423_15S00650</name>
</gene>
<feature type="compositionally biased region" description="Polar residues" evidence="16">
    <location>
        <begin position="184"/>
        <end position="199"/>
    </location>
</feature>
<feature type="compositionally biased region" description="Basic residues" evidence="16">
    <location>
        <begin position="1388"/>
        <end position="1407"/>
    </location>
</feature>
<dbReference type="GO" id="GO:0000729">
    <property type="term" value="P:DNA double-strand break processing"/>
    <property type="evidence" value="ECO:0007669"/>
    <property type="project" value="UniProtKB-ARBA"/>
</dbReference>
<dbReference type="InterPro" id="IPR004589">
    <property type="entry name" value="DNA_helicase_ATP-dep_RecQ"/>
</dbReference>
<dbReference type="PROSITE" id="PS51192">
    <property type="entry name" value="HELICASE_ATP_BIND_1"/>
    <property type="match status" value="1"/>
</dbReference>
<organism evidence="20 21">
    <name type="scientific">[Candida] railenensis</name>
    <dbReference type="NCBI Taxonomy" id="45579"/>
    <lineage>
        <taxon>Eukaryota</taxon>
        <taxon>Fungi</taxon>
        <taxon>Dikarya</taxon>
        <taxon>Ascomycota</taxon>
        <taxon>Saccharomycotina</taxon>
        <taxon>Pichiomycetes</taxon>
        <taxon>Debaryomycetaceae</taxon>
        <taxon>Kurtzmaniella</taxon>
    </lineage>
</organism>
<evidence type="ECO:0000256" key="2">
    <source>
        <dbReference type="ARBA" id="ARBA00005446"/>
    </source>
</evidence>
<keyword evidence="8" id="KW-0238">DNA-binding</keyword>
<dbReference type="InterPro" id="IPR036388">
    <property type="entry name" value="WH-like_DNA-bd_sf"/>
</dbReference>
<dbReference type="PANTHER" id="PTHR13710">
    <property type="entry name" value="DNA HELICASE RECQ FAMILY MEMBER"/>
    <property type="match status" value="1"/>
</dbReference>
<evidence type="ECO:0000256" key="13">
    <source>
        <dbReference type="ARBA" id="ARBA00034808"/>
    </source>
</evidence>
<feature type="compositionally biased region" description="Polar residues" evidence="16">
    <location>
        <begin position="1362"/>
        <end position="1374"/>
    </location>
</feature>
<dbReference type="GO" id="GO:0000724">
    <property type="term" value="P:double-strand break repair via homologous recombination"/>
    <property type="evidence" value="ECO:0007669"/>
    <property type="project" value="TreeGrafter"/>
</dbReference>
<dbReference type="Pfam" id="PF00271">
    <property type="entry name" value="Helicase_C"/>
    <property type="match status" value="1"/>
</dbReference>
<name>A0A9P0QSM6_9ASCO</name>
<evidence type="ECO:0000313" key="20">
    <source>
        <dbReference type="EMBL" id="CAH2354192.1"/>
    </source>
</evidence>
<feature type="compositionally biased region" description="Polar residues" evidence="16">
    <location>
        <begin position="96"/>
        <end position="128"/>
    </location>
</feature>
<dbReference type="Pfam" id="PF16124">
    <property type="entry name" value="RecQ_Zn_bind"/>
    <property type="match status" value="1"/>
</dbReference>
<evidence type="ECO:0000256" key="14">
    <source>
        <dbReference type="ARBA" id="ARBA00049360"/>
    </source>
</evidence>
<dbReference type="PROSITE" id="PS50967">
    <property type="entry name" value="HRDC"/>
    <property type="match status" value="1"/>
</dbReference>
<evidence type="ECO:0000256" key="7">
    <source>
        <dbReference type="ARBA" id="ARBA00022840"/>
    </source>
</evidence>
<dbReference type="Gene3D" id="3.40.50.300">
    <property type="entry name" value="P-loop containing nucleotide triphosphate hydrolases"/>
    <property type="match status" value="2"/>
</dbReference>
<dbReference type="GO" id="GO:0006260">
    <property type="term" value="P:DNA replication"/>
    <property type="evidence" value="ECO:0007669"/>
    <property type="project" value="InterPro"/>
</dbReference>
<feature type="domain" description="Helicase ATP-binding" evidence="18">
    <location>
        <begin position="647"/>
        <end position="824"/>
    </location>
</feature>
<dbReference type="OrthoDB" id="10261556at2759"/>
<dbReference type="Pfam" id="PF00270">
    <property type="entry name" value="DEAD"/>
    <property type="match status" value="1"/>
</dbReference>
<evidence type="ECO:0000256" key="4">
    <source>
        <dbReference type="ARBA" id="ARBA00022763"/>
    </source>
</evidence>
<dbReference type="GO" id="GO:0031422">
    <property type="term" value="C:RecQ family helicase-topoisomerase III complex"/>
    <property type="evidence" value="ECO:0007669"/>
    <property type="project" value="UniProtKB-ARBA"/>
</dbReference>
<evidence type="ECO:0000256" key="6">
    <source>
        <dbReference type="ARBA" id="ARBA00022806"/>
    </source>
</evidence>
<dbReference type="SMART" id="SM00490">
    <property type="entry name" value="HELICc"/>
    <property type="match status" value="1"/>
</dbReference>
<feature type="compositionally biased region" description="Acidic residues" evidence="16">
    <location>
        <begin position="596"/>
        <end position="609"/>
    </location>
</feature>
<feature type="compositionally biased region" description="Low complexity" evidence="16">
    <location>
        <begin position="49"/>
        <end position="72"/>
    </location>
</feature>
<dbReference type="GO" id="GO:0016787">
    <property type="term" value="F:hydrolase activity"/>
    <property type="evidence" value="ECO:0007669"/>
    <property type="project" value="UniProtKB-KW"/>
</dbReference>
<evidence type="ECO:0000256" key="11">
    <source>
        <dbReference type="ARBA" id="ARBA00023242"/>
    </source>
</evidence>
<evidence type="ECO:0000256" key="5">
    <source>
        <dbReference type="ARBA" id="ARBA00022801"/>
    </source>
</evidence>
<dbReference type="CDD" id="cd18794">
    <property type="entry name" value="SF2_C_RecQ"/>
    <property type="match status" value="1"/>
</dbReference>
<dbReference type="GO" id="GO:0005524">
    <property type="term" value="F:ATP binding"/>
    <property type="evidence" value="ECO:0007669"/>
    <property type="project" value="UniProtKB-KW"/>
</dbReference>
<dbReference type="PROSITE" id="PS00690">
    <property type="entry name" value="DEAH_ATP_HELICASE"/>
    <property type="match status" value="1"/>
</dbReference>
<feature type="compositionally biased region" description="Polar residues" evidence="16">
    <location>
        <begin position="1332"/>
        <end position="1342"/>
    </location>
</feature>
<dbReference type="FunFam" id="3.40.50.300:FF:000340">
    <property type="entry name" value="Bloom syndrome, RecQ helicase"/>
    <property type="match status" value="1"/>
</dbReference>
<feature type="compositionally biased region" description="Polar residues" evidence="16">
    <location>
        <begin position="1408"/>
        <end position="1432"/>
    </location>
</feature>
<protein>
    <recommendedName>
        <fullName evidence="13">DNA 3'-5' helicase</fullName>
        <ecNumber evidence="13">5.6.2.4</ecNumber>
    </recommendedName>
</protein>
<dbReference type="Pfam" id="PF09382">
    <property type="entry name" value="RQC"/>
    <property type="match status" value="1"/>
</dbReference>
<evidence type="ECO:0000256" key="1">
    <source>
        <dbReference type="ARBA" id="ARBA00004123"/>
    </source>
</evidence>
<dbReference type="FunFam" id="3.40.50.300:FF:000296">
    <property type="entry name" value="ATP-dependent DNA helicase RecQ"/>
    <property type="match status" value="1"/>
</dbReference>
<feature type="domain" description="Helicase C-terminal" evidence="19">
    <location>
        <begin position="850"/>
        <end position="999"/>
    </location>
</feature>
<evidence type="ECO:0000256" key="15">
    <source>
        <dbReference type="SAM" id="Coils"/>
    </source>
</evidence>
<dbReference type="SMART" id="SM00956">
    <property type="entry name" value="RQC"/>
    <property type="match status" value="1"/>
</dbReference>
<keyword evidence="4" id="KW-0227">DNA damage</keyword>
<dbReference type="GO" id="GO:0003677">
    <property type="term" value="F:DNA binding"/>
    <property type="evidence" value="ECO:0007669"/>
    <property type="project" value="UniProtKB-KW"/>
</dbReference>
<dbReference type="InterPro" id="IPR011545">
    <property type="entry name" value="DEAD/DEAH_box_helicase_dom"/>
</dbReference>
<dbReference type="Pfam" id="PF00570">
    <property type="entry name" value="HRDC"/>
    <property type="match status" value="1"/>
</dbReference>
<feature type="region of interest" description="Disordered" evidence="16">
    <location>
        <begin position="1320"/>
        <end position="1342"/>
    </location>
</feature>
<dbReference type="SUPFAM" id="SSF52540">
    <property type="entry name" value="P-loop containing nucleoside triphosphate hydrolases"/>
    <property type="match status" value="2"/>
</dbReference>
<evidence type="ECO:0000256" key="16">
    <source>
        <dbReference type="SAM" id="MobiDB-lite"/>
    </source>
</evidence>
<dbReference type="Proteomes" id="UP000837801">
    <property type="component" value="Unassembled WGS sequence"/>
</dbReference>
<dbReference type="GO" id="GO:0005634">
    <property type="term" value="C:nucleus"/>
    <property type="evidence" value="ECO:0007669"/>
    <property type="project" value="UniProtKB-SubCell"/>
</dbReference>
<keyword evidence="15" id="KW-0175">Coiled coil</keyword>
<dbReference type="SMART" id="SM00487">
    <property type="entry name" value="DEXDc"/>
    <property type="match status" value="1"/>
</dbReference>
<dbReference type="SUPFAM" id="SSF47819">
    <property type="entry name" value="HRDC-like"/>
    <property type="match status" value="1"/>
</dbReference>
<dbReference type="Gene3D" id="1.10.10.10">
    <property type="entry name" value="Winged helix-like DNA-binding domain superfamily/Winged helix DNA-binding domain"/>
    <property type="match status" value="1"/>
</dbReference>
<feature type="region of interest" description="Disordered" evidence="16">
    <location>
        <begin position="1362"/>
        <end position="1438"/>
    </location>
</feature>
<feature type="compositionally biased region" description="Basic and acidic residues" evidence="16">
    <location>
        <begin position="75"/>
        <end position="89"/>
    </location>
</feature>
<dbReference type="PANTHER" id="PTHR13710:SF153">
    <property type="entry name" value="RECQ-LIKE DNA HELICASE BLM"/>
    <property type="match status" value="1"/>
</dbReference>
<dbReference type="InterPro" id="IPR018982">
    <property type="entry name" value="RQC_domain"/>
</dbReference>
<dbReference type="InterPro" id="IPR044876">
    <property type="entry name" value="HRDC_dom_sf"/>
</dbReference>
<feature type="region of interest" description="Disordered" evidence="16">
    <location>
        <begin position="40"/>
        <end position="150"/>
    </location>
</feature>
<keyword evidence="7" id="KW-0067">ATP-binding</keyword>
<dbReference type="InterPro" id="IPR032284">
    <property type="entry name" value="RecQ_Zn-bd"/>
</dbReference>
<dbReference type="CDD" id="cd17920">
    <property type="entry name" value="DEXHc_RecQ"/>
    <property type="match status" value="1"/>
</dbReference>
<dbReference type="GO" id="GO:0031573">
    <property type="term" value="P:mitotic intra-S DNA damage checkpoint signaling"/>
    <property type="evidence" value="ECO:0007669"/>
    <property type="project" value="UniProtKB-ARBA"/>
</dbReference>
<feature type="coiled-coil region" evidence="15">
    <location>
        <begin position="507"/>
        <end position="541"/>
    </location>
</feature>
<dbReference type="InterPro" id="IPR010997">
    <property type="entry name" value="HRDC-like_sf"/>
</dbReference>
<comment type="similarity">
    <text evidence="2">Belongs to the helicase family. RecQ subfamily.</text>
</comment>
<feature type="compositionally biased region" description="Polar residues" evidence="16">
    <location>
        <begin position="443"/>
        <end position="452"/>
    </location>
</feature>
<evidence type="ECO:0000256" key="10">
    <source>
        <dbReference type="ARBA" id="ARBA00023235"/>
    </source>
</evidence>
<feature type="region of interest" description="Disordered" evidence="16">
    <location>
        <begin position="596"/>
        <end position="616"/>
    </location>
</feature>
<dbReference type="EMBL" id="CAKXYY010000015">
    <property type="protein sequence ID" value="CAH2354192.1"/>
    <property type="molecule type" value="Genomic_DNA"/>
</dbReference>
<evidence type="ECO:0000256" key="8">
    <source>
        <dbReference type="ARBA" id="ARBA00023125"/>
    </source>
</evidence>
<dbReference type="GO" id="GO:0005737">
    <property type="term" value="C:cytoplasm"/>
    <property type="evidence" value="ECO:0007669"/>
    <property type="project" value="TreeGrafter"/>
</dbReference>
<feature type="compositionally biased region" description="Low complexity" evidence="16">
    <location>
        <begin position="1375"/>
        <end position="1387"/>
    </location>
</feature>
<evidence type="ECO:0000256" key="9">
    <source>
        <dbReference type="ARBA" id="ARBA00023204"/>
    </source>
</evidence>
<keyword evidence="3" id="KW-0547">Nucleotide-binding</keyword>
<dbReference type="GO" id="GO:0043138">
    <property type="term" value="F:3'-5' DNA helicase activity"/>
    <property type="evidence" value="ECO:0007669"/>
    <property type="project" value="UniProtKB-EC"/>
</dbReference>
<dbReference type="InterPro" id="IPR002121">
    <property type="entry name" value="HRDC_dom"/>
</dbReference>
<dbReference type="InterPro" id="IPR002464">
    <property type="entry name" value="DNA/RNA_helicase_DEAH_CS"/>
</dbReference>
<dbReference type="GO" id="GO:0009378">
    <property type="term" value="F:four-way junction helicase activity"/>
    <property type="evidence" value="ECO:0007669"/>
    <property type="project" value="TreeGrafter"/>
</dbReference>
<feature type="region of interest" description="Disordered" evidence="16">
    <location>
        <begin position="387"/>
        <end position="476"/>
    </location>
</feature>
<evidence type="ECO:0000313" key="21">
    <source>
        <dbReference type="Proteomes" id="UP000837801"/>
    </source>
</evidence>
<keyword evidence="10" id="KW-0413">Isomerase</keyword>
<evidence type="ECO:0000259" key="18">
    <source>
        <dbReference type="PROSITE" id="PS51192"/>
    </source>
</evidence>
<comment type="catalytic activity">
    <reaction evidence="12">
        <text>Couples ATP hydrolysis with the unwinding of duplex DNA by translocating in the 3'-5' direction.</text>
        <dbReference type="EC" id="5.6.2.4"/>
    </reaction>
</comment>
<keyword evidence="6 20" id="KW-0347">Helicase</keyword>
<keyword evidence="21" id="KW-1185">Reference proteome</keyword>